<keyword evidence="3" id="KW-0479">Metal-binding</keyword>
<feature type="binding site" evidence="2">
    <location>
        <position position="169"/>
    </location>
    <ligand>
        <name>CoA</name>
        <dbReference type="ChEBI" id="CHEBI:57287"/>
    </ligand>
</feature>
<dbReference type="PANTHER" id="PTHR38096:SF1">
    <property type="entry name" value="ENTEROBACTIN SYNTHASE COMPONENT D"/>
    <property type="match status" value="1"/>
</dbReference>
<dbReference type="AlphaFoldDB" id="A0A0L8LDB8"/>
<proteinExistence type="predicted"/>
<feature type="domain" description="4'-phosphopantetheinyl transferase" evidence="4">
    <location>
        <begin position="106"/>
        <end position="191"/>
    </location>
</feature>
<dbReference type="InterPro" id="IPR037143">
    <property type="entry name" value="4-PPantetheinyl_Trfase_dom_sf"/>
</dbReference>
<evidence type="ECO:0000313" key="6">
    <source>
        <dbReference type="EMBL" id="KOG36243.1"/>
    </source>
</evidence>
<dbReference type="GO" id="GO:0008897">
    <property type="term" value="F:holo-[acyl-carrier-protein] synthase activity"/>
    <property type="evidence" value="ECO:0007669"/>
    <property type="project" value="InterPro"/>
</dbReference>
<dbReference type="GO" id="GO:0000287">
    <property type="term" value="F:magnesium ion binding"/>
    <property type="evidence" value="ECO:0007669"/>
    <property type="project" value="InterPro"/>
</dbReference>
<feature type="binding site" evidence="3">
    <location>
        <position position="111"/>
    </location>
    <ligand>
        <name>Mg(2+)</name>
        <dbReference type="ChEBI" id="CHEBI:18420"/>
    </ligand>
</feature>
<dbReference type="PRINTS" id="PR01399">
    <property type="entry name" value="ENTSNTHTASED"/>
</dbReference>
<feature type="binding site" evidence="2">
    <location>
        <position position="44"/>
    </location>
    <ligand>
        <name>CoA</name>
        <dbReference type="ChEBI" id="CHEBI:57287"/>
    </ligand>
</feature>
<comment type="caution">
    <text evidence="6">The sequence shown here is derived from an EMBL/GenBank/DDBJ whole genome shotgun (WGS) entry which is preliminary data.</text>
</comment>
<feature type="binding site" evidence="2">
    <location>
        <position position="159"/>
    </location>
    <ligand>
        <name>CoA</name>
        <dbReference type="ChEBI" id="CHEBI:57287"/>
    </ligand>
</feature>
<dbReference type="SUPFAM" id="SSF56214">
    <property type="entry name" value="4'-phosphopantetheinyl transferase"/>
    <property type="match status" value="1"/>
</dbReference>
<feature type="binding site" evidence="2">
    <location>
        <begin position="88"/>
        <end position="89"/>
    </location>
    <ligand>
        <name>CoA</name>
        <dbReference type="ChEBI" id="CHEBI:57287"/>
    </ligand>
</feature>
<feature type="binding site" evidence="2">
    <location>
        <position position="155"/>
    </location>
    <ligand>
        <name>CoA</name>
        <dbReference type="ChEBI" id="CHEBI:57287"/>
    </ligand>
</feature>
<dbReference type="InterPro" id="IPR008278">
    <property type="entry name" value="4-PPantetheinyl_Trfase_dom"/>
</dbReference>
<dbReference type="PATRIC" id="fig|1938.6.peg.573"/>
<dbReference type="Pfam" id="PF01648">
    <property type="entry name" value="ACPS"/>
    <property type="match status" value="1"/>
</dbReference>
<reference evidence="6 7" key="1">
    <citation type="submission" date="2015-06" db="EMBL/GenBank/DDBJ databases">
        <authorList>
            <person name="Hoefler B.C."/>
            <person name="Straight P.D."/>
        </authorList>
    </citation>
    <scope>NUCLEOTIDE SEQUENCE [LARGE SCALE GENOMIC DNA]</scope>
    <source>
        <strain evidence="6 7">NRRL 3427</strain>
    </source>
</reference>
<dbReference type="InterPro" id="IPR041354">
    <property type="entry name" value="4PPT_N"/>
</dbReference>
<keyword evidence="1 6" id="KW-0808">Transferase</keyword>
<dbReference type="GO" id="GO:0009366">
    <property type="term" value="C:enterobactin synthetase complex"/>
    <property type="evidence" value="ECO:0007669"/>
    <property type="project" value="InterPro"/>
</dbReference>
<dbReference type="Proteomes" id="UP000037023">
    <property type="component" value="Unassembled WGS sequence"/>
</dbReference>
<dbReference type="GO" id="GO:0009239">
    <property type="term" value="P:enterobactin biosynthetic process"/>
    <property type="evidence" value="ECO:0007669"/>
    <property type="project" value="InterPro"/>
</dbReference>
<evidence type="ECO:0000256" key="2">
    <source>
        <dbReference type="PIRSR" id="PIRSR603542-1"/>
    </source>
</evidence>
<evidence type="ECO:0000259" key="4">
    <source>
        <dbReference type="Pfam" id="PF01648"/>
    </source>
</evidence>
<name>A0A0L8LDB8_STRVR</name>
<dbReference type="PANTHER" id="PTHR38096">
    <property type="entry name" value="ENTEROBACTIN SYNTHASE COMPONENT D"/>
    <property type="match status" value="1"/>
</dbReference>
<sequence>MIEAILPEGVAGSTSFEELTPAPDGPDRLFPAESAAIVRASAGRRAEFTTVRLCARRALASLGLPPAPLVPGRRGLITWPGGVSGSMTHCAGFRAAAVARTEVAASLGIDAEPNLPLPAGVLAAVSRPREAAALAGLARRRPDVHGDRLLFSAKESVFKTWYPLTGRELEFEEAEVEFDPAGGFSARLLVPGPVVAGRRHDTFSGRWTVGRGFVLTAITLPGVR</sequence>
<feature type="domain" description="4'-phosphopantetheinyl transferase N-terminal" evidence="5">
    <location>
        <begin position="33"/>
        <end position="99"/>
    </location>
</feature>
<accession>A0A0L8LDB8</accession>
<protein>
    <submittedName>
        <fullName evidence="6">4'-phosphopantetheinyl transferase</fullName>
    </submittedName>
</protein>
<dbReference type="RefSeq" id="WP_033211610.1">
    <property type="nucleotide sequence ID" value="NZ_LGUP01000012.1"/>
</dbReference>
<feature type="binding site" evidence="3">
    <location>
        <position position="110"/>
    </location>
    <ligand>
        <name>Mg(2+)</name>
        <dbReference type="ChEBI" id="CHEBI:18420"/>
    </ligand>
</feature>
<comment type="cofactor">
    <cofactor evidence="3">
        <name>Mg(2+)</name>
        <dbReference type="ChEBI" id="CHEBI:18420"/>
    </cofactor>
</comment>
<evidence type="ECO:0000256" key="3">
    <source>
        <dbReference type="PIRSR" id="PIRSR603542-2"/>
    </source>
</evidence>
<feature type="binding site" evidence="2">
    <location>
        <position position="52"/>
    </location>
    <ligand>
        <name>CoA</name>
        <dbReference type="ChEBI" id="CHEBI:57287"/>
    </ligand>
</feature>
<dbReference type="InterPro" id="IPR003542">
    <property type="entry name" value="Enbac_synth_compD-like"/>
</dbReference>
<evidence type="ECO:0000313" key="7">
    <source>
        <dbReference type="Proteomes" id="UP000037023"/>
    </source>
</evidence>
<evidence type="ECO:0000256" key="1">
    <source>
        <dbReference type="ARBA" id="ARBA00022679"/>
    </source>
</evidence>
<evidence type="ECO:0000259" key="5">
    <source>
        <dbReference type="Pfam" id="PF17837"/>
    </source>
</evidence>
<gene>
    <name evidence="6" type="ORF">ADK34_02645</name>
</gene>
<organism evidence="6 7">
    <name type="scientific">Streptomyces viridochromogenes</name>
    <dbReference type="NCBI Taxonomy" id="1938"/>
    <lineage>
        <taxon>Bacteria</taxon>
        <taxon>Bacillati</taxon>
        <taxon>Actinomycetota</taxon>
        <taxon>Actinomycetes</taxon>
        <taxon>Kitasatosporales</taxon>
        <taxon>Streptomycetaceae</taxon>
        <taxon>Streptomyces</taxon>
    </lineage>
</organism>
<dbReference type="EMBL" id="LGUP01000012">
    <property type="protein sequence ID" value="KOG36243.1"/>
    <property type="molecule type" value="Genomic_DNA"/>
</dbReference>
<keyword evidence="3" id="KW-0460">Magnesium</keyword>
<dbReference type="GO" id="GO:0005886">
    <property type="term" value="C:plasma membrane"/>
    <property type="evidence" value="ECO:0007669"/>
    <property type="project" value="TreeGrafter"/>
</dbReference>
<dbReference type="OrthoDB" id="8210607at2"/>
<feature type="binding site" evidence="2">
    <location>
        <position position="110"/>
    </location>
    <ligand>
        <name>CoA</name>
        <dbReference type="ChEBI" id="CHEBI:57287"/>
    </ligand>
</feature>
<dbReference type="Pfam" id="PF17837">
    <property type="entry name" value="4PPT_N"/>
    <property type="match status" value="1"/>
</dbReference>
<feature type="binding site" evidence="3">
    <location>
        <position position="112"/>
    </location>
    <ligand>
        <name>Mg(2+)</name>
        <dbReference type="ChEBI" id="CHEBI:18420"/>
    </ligand>
</feature>